<dbReference type="EMBL" id="CM029041">
    <property type="protein sequence ID" value="KAG2626850.1"/>
    <property type="molecule type" value="Genomic_DNA"/>
</dbReference>
<comment type="caution">
    <text evidence="1">The sequence shown here is derived from an EMBL/GenBank/DDBJ whole genome shotgun (WGS) entry which is preliminary data.</text>
</comment>
<evidence type="ECO:0000313" key="1">
    <source>
        <dbReference type="EMBL" id="KAG2626850.1"/>
    </source>
</evidence>
<protein>
    <submittedName>
        <fullName evidence="1">Uncharacterized protein</fullName>
    </submittedName>
</protein>
<proteinExistence type="predicted"/>
<keyword evidence="2" id="KW-1185">Reference proteome</keyword>
<organism evidence="1 2">
    <name type="scientific">Panicum virgatum</name>
    <name type="common">Blackwell switchgrass</name>
    <dbReference type="NCBI Taxonomy" id="38727"/>
    <lineage>
        <taxon>Eukaryota</taxon>
        <taxon>Viridiplantae</taxon>
        <taxon>Streptophyta</taxon>
        <taxon>Embryophyta</taxon>
        <taxon>Tracheophyta</taxon>
        <taxon>Spermatophyta</taxon>
        <taxon>Magnoliopsida</taxon>
        <taxon>Liliopsida</taxon>
        <taxon>Poales</taxon>
        <taxon>Poaceae</taxon>
        <taxon>PACMAD clade</taxon>
        <taxon>Panicoideae</taxon>
        <taxon>Panicodae</taxon>
        <taxon>Paniceae</taxon>
        <taxon>Panicinae</taxon>
        <taxon>Panicum</taxon>
        <taxon>Panicum sect. Hiantes</taxon>
    </lineage>
</organism>
<gene>
    <name evidence="1" type="ORF">PVAP13_3KG483616</name>
</gene>
<dbReference type="AlphaFoldDB" id="A0A8T0UVL5"/>
<evidence type="ECO:0000313" key="2">
    <source>
        <dbReference type="Proteomes" id="UP000823388"/>
    </source>
</evidence>
<accession>A0A8T0UVL5</accession>
<dbReference type="Proteomes" id="UP000823388">
    <property type="component" value="Chromosome 3K"/>
</dbReference>
<reference evidence="1" key="1">
    <citation type="submission" date="2020-05" db="EMBL/GenBank/DDBJ databases">
        <title>WGS assembly of Panicum virgatum.</title>
        <authorList>
            <person name="Lovell J.T."/>
            <person name="Jenkins J."/>
            <person name="Shu S."/>
            <person name="Juenger T.E."/>
            <person name="Schmutz J."/>
        </authorList>
    </citation>
    <scope>NUCLEOTIDE SEQUENCE</scope>
    <source>
        <strain evidence="1">AP13</strain>
    </source>
</reference>
<name>A0A8T0UVL5_PANVG</name>
<sequence>MVSVPGLLDATVALRTGATVHNLLRDEAHRVGIGARWPLFSRPLNSAAESSVPHGRVSATEAAQRVGRSTMRLGCRARRWVARRPARWRAAIANGMGGGVP</sequence>